<dbReference type="InterPro" id="IPR050863">
    <property type="entry name" value="CenT-Element_Derived"/>
</dbReference>
<evidence type="ECO:0000256" key="5">
    <source>
        <dbReference type="SAM" id="MobiDB-lite"/>
    </source>
</evidence>
<feature type="DNA-binding region" description="H-T-H motif" evidence="4">
    <location>
        <begin position="38"/>
        <end position="58"/>
    </location>
</feature>
<dbReference type="GO" id="GO:0005634">
    <property type="term" value="C:nucleus"/>
    <property type="evidence" value="ECO:0007669"/>
    <property type="project" value="UniProtKB-SubCell"/>
</dbReference>
<comment type="subcellular location">
    <subcellularLocation>
        <location evidence="1 4">Nucleus</location>
    </subcellularLocation>
</comment>
<dbReference type="Proteomes" id="UP000821837">
    <property type="component" value="Chromosome 1"/>
</dbReference>
<evidence type="ECO:0000313" key="8">
    <source>
        <dbReference type="EMBL" id="KAH7982166.1"/>
    </source>
</evidence>
<name>A0A9D4QIM6_RHISA</name>
<evidence type="ECO:0008006" key="10">
    <source>
        <dbReference type="Google" id="ProtNLM"/>
    </source>
</evidence>
<reference evidence="8" key="2">
    <citation type="submission" date="2021-09" db="EMBL/GenBank/DDBJ databases">
        <authorList>
            <person name="Jia N."/>
            <person name="Wang J."/>
            <person name="Shi W."/>
            <person name="Du L."/>
            <person name="Sun Y."/>
            <person name="Zhan W."/>
            <person name="Jiang J."/>
            <person name="Wang Q."/>
            <person name="Zhang B."/>
            <person name="Ji P."/>
            <person name="Sakyi L.B."/>
            <person name="Cui X."/>
            <person name="Yuan T."/>
            <person name="Jiang B."/>
            <person name="Yang W."/>
            <person name="Lam T.T.-Y."/>
            <person name="Chang Q."/>
            <person name="Ding S."/>
            <person name="Wang X."/>
            <person name="Zhu J."/>
            <person name="Ruan X."/>
            <person name="Zhao L."/>
            <person name="Wei J."/>
            <person name="Que T."/>
            <person name="Du C."/>
            <person name="Cheng J."/>
            <person name="Dai P."/>
            <person name="Han X."/>
            <person name="Huang E."/>
            <person name="Gao Y."/>
            <person name="Liu J."/>
            <person name="Shao H."/>
            <person name="Ye R."/>
            <person name="Li L."/>
            <person name="Wei W."/>
            <person name="Wang X."/>
            <person name="Wang C."/>
            <person name="Huo Q."/>
            <person name="Li W."/>
            <person name="Guo W."/>
            <person name="Chen H."/>
            <person name="Chen S."/>
            <person name="Zhou L."/>
            <person name="Zhou L."/>
            <person name="Ni X."/>
            <person name="Tian J."/>
            <person name="Zhou Y."/>
            <person name="Sheng Y."/>
            <person name="Liu T."/>
            <person name="Pan Y."/>
            <person name="Xia L."/>
            <person name="Li J."/>
            <person name="Zhao F."/>
            <person name="Cao W."/>
        </authorList>
    </citation>
    <scope>NUCLEOTIDE SEQUENCE</scope>
    <source>
        <strain evidence="8">Rsan-2018</strain>
        <tissue evidence="8">Larvae</tissue>
    </source>
</reference>
<dbReference type="SUPFAM" id="SSF46689">
    <property type="entry name" value="Homeodomain-like"/>
    <property type="match status" value="2"/>
</dbReference>
<feature type="domain" description="HTH CENPB-type" evidence="7">
    <location>
        <begin position="73"/>
        <end position="144"/>
    </location>
</feature>
<feature type="compositionally biased region" description="Polar residues" evidence="5">
    <location>
        <begin position="559"/>
        <end position="576"/>
    </location>
</feature>
<dbReference type="SMART" id="SM00674">
    <property type="entry name" value="CENPB"/>
    <property type="match status" value="1"/>
</dbReference>
<dbReference type="VEuPathDB" id="VectorBase:RSAN_050083"/>
<dbReference type="Pfam" id="PF03221">
    <property type="entry name" value="HTH_Tnp_Tc5"/>
    <property type="match status" value="1"/>
</dbReference>
<evidence type="ECO:0000256" key="2">
    <source>
        <dbReference type="ARBA" id="ARBA00023125"/>
    </source>
</evidence>
<gene>
    <name evidence="8" type="ORF">HPB52_003336</name>
</gene>
<comment type="caution">
    <text evidence="8">The sequence shown here is derived from an EMBL/GenBank/DDBJ whole genome shotgun (WGS) entry which is preliminary data.</text>
</comment>
<dbReference type="PROSITE" id="PS50960">
    <property type="entry name" value="HTH_PSQ"/>
    <property type="match status" value="1"/>
</dbReference>
<feature type="region of interest" description="Disordered" evidence="5">
    <location>
        <begin position="528"/>
        <end position="693"/>
    </location>
</feature>
<feature type="compositionally biased region" description="Polar residues" evidence="5">
    <location>
        <begin position="610"/>
        <end position="620"/>
    </location>
</feature>
<dbReference type="GO" id="GO:0003677">
    <property type="term" value="F:DNA binding"/>
    <property type="evidence" value="ECO:0007669"/>
    <property type="project" value="UniProtKB-UniRule"/>
</dbReference>
<dbReference type="AlphaFoldDB" id="A0A9D4QIM6"/>
<dbReference type="InterPro" id="IPR006600">
    <property type="entry name" value="HTH_CenpB_DNA-bd_dom"/>
</dbReference>
<protein>
    <recommendedName>
        <fullName evidence="10">HTH CENPB-type domain-containing protein</fullName>
    </recommendedName>
</protein>
<evidence type="ECO:0000313" key="9">
    <source>
        <dbReference type="Proteomes" id="UP000821837"/>
    </source>
</evidence>
<evidence type="ECO:0000256" key="4">
    <source>
        <dbReference type="PROSITE-ProRule" id="PRU00320"/>
    </source>
</evidence>
<evidence type="ECO:0000259" key="6">
    <source>
        <dbReference type="PROSITE" id="PS50960"/>
    </source>
</evidence>
<reference evidence="8" key="1">
    <citation type="journal article" date="2020" name="Cell">
        <title>Large-Scale Comparative Analyses of Tick Genomes Elucidate Their Genetic Diversity and Vector Capacities.</title>
        <authorList>
            <consortium name="Tick Genome and Microbiome Consortium (TIGMIC)"/>
            <person name="Jia N."/>
            <person name="Wang J."/>
            <person name="Shi W."/>
            <person name="Du L."/>
            <person name="Sun Y."/>
            <person name="Zhan W."/>
            <person name="Jiang J.F."/>
            <person name="Wang Q."/>
            <person name="Zhang B."/>
            <person name="Ji P."/>
            <person name="Bell-Sakyi L."/>
            <person name="Cui X.M."/>
            <person name="Yuan T.T."/>
            <person name="Jiang B.G."/>
            <person name="Yang W.F."/>
            <person name="Lam T.T."/>
            <person name="Chang Q.C."/>
            <person name="Ding S.J."/>
            <person name="Wang X.J."/>
            <person name="Zhu J.G."/>
            <person name="Ruan X.D."/>
            <person name="Zhao L."/>
            <person name="Wei J.T."/>
            <person name="Ye R.Z."/>
            <person name="Que T.C."/>
            <person name="Du C.H."/>
            <person name="Zhou Y.H."/>
            <person name="Cheng J.X."/>
            <person name="Dai P.F."/>
            <person name="Guo W.B."/>
            <person name="Han X.H."/>
            <person name="Huang E.J."/>
            <person name="Li L.F."/>
            <person name="Wei W."/>
            <person name="Gao Y.C."/>
            <person name="Liu J.Z."/>
            <person name="Shao H.Z."/>
            <person name="Wang X."/>
            <person name="Wang C.C."/>
            <person name="Yang T.C."/>
            <person name="Huo Q.B."/>
            <person name="Li W."/>
            <person name="Chen H.Y."/>
            <person name="Chen S.E."/>
            <person name="Zhou L.G."/>
            <person name="Ni X.B."/>
            <person name="Tian J.H."/>
            <person name="Sheng Y."/>
            <person name="Liu T."/>
            <person name="Pan Y.S."/>
            <person name="Xia L.Y."/>
            <person name="Li J."/>
            <person name="Zhao F."/>
            <person name="Cao W.C."/>
        </authorList>
    </citation>
    <scope>NUCLEOTIDE SEQUENCE</scope>
    <source>
        <strain evidence="8">Rsan-2018</strain>
    </source>
</reference>
<dbReference type="PROSITE" id="PS51253">
    <property type="entry name" value="HTH_CENPB"/>
    <property type="match status" value="1"/>
</dbReference>
<sequence>MAPPSREPGGVKKRGKYTTLTLEKKVAIVKLIESGHSQLDVAKEYNLSKQTVFDYVENRTKILTAFENSSNKFQKNDSKGVHAALEEALKLWLKGVLAKNLPVSGDLLKEKAEAFALKMSIQDFKFTDGWLHGFKKRHGILFKKAEADDPDVRDLDSAMDGGEDLICDLRSGGVDVPATVTFRDFARADDDVVSCAEPTEDEILRQVVPQPESGSDDDEDDRPQPAAAQIDAAVGVDSGKPMGTVIFENKNFKAENAALDKFESQTKSQGEDTVDMKLDFTFDSELTQFGDEKQAKHIAITRSLSSEITSANSPISPSTDDLNLKIASVKKVRALHALSPPPTAASSLAGLDVRAMANLQVAGMPQAVASPPAALLFTSTQQMTQPAALYQTLLQDPVPRPVAHQFSQATHGYPAPPPYQSFNQGGMFVPPPPTHSGPDMFAATGAALRLQPTYQTGPTSQVLGQQSLPTAQQLLGSGRAAPGGAPLGTSYYPSQGGYYPSQQQNQALAFGSQPPLHRTFHPPPFKSLELATDFGATPPPKAQANKAFPPGSPFAFGQGRQSAPPSVATTGATPPGSSLRPPVHVLPLPANLVRGTPPTAPTKYPAPIQRPQQGLTLTSTQQPRGPPAPALRAQQPPARQLPTSDQQAKQQAEAVKQAQLFFAQSKPAAPEPTTEDVVNESSDDKAPKEAAEE</sequence>
<dbReference type="VEuPathDB" id="VectorBase:RSAN_050645"/>
<feature type="compositionally biased region" description="Low complexity" evidence="5">
    <location>
        <begin position="630"/>
        <end position="659"/>
    </location>
</feature>
<proteinExistence type="predicted"/>
<dbReference type="Pfam" id="PF04218">
    <property type="entry name" value="CENP-B_N"/>
    <property type="match status" value="1"/>
</dbReference>
<dbReference type="PANTHER" id="PTHR19303:SF52">
    <property type="entry name" value="TIGGER TRANSPOSABLE ELEMENT-DERIVED PROTEIN 6"/>
    <property type="match status" value="1"/>
</dbReference>
<feature type="domain" description="HTH psq-type" evidence="6">
    <location>
        <begin position="11"/>
        <end position="62"/>
    </location>
</feature>
<dbReference type="InterPro" id="IPR007889">
    <property type="entry name" value="HTH_Psq"/>
</dbReference>
<organism evidence="8 9">
    <name type="scientific">Rhipicephalus sanguineus</name>
    <name type="common">Brown dog tick</name>
    <name type="synonym">Ixodes sanguineus</name>
    <dbReference type="NCBI Taxonomy" id="34632"/>
    <lineage>
        <taxon>Eukaryota</taxon>
        <taxon>Metazoa</taxon>
        <taxon>Ecdysozoa</taxon>
        <taxon>Arthropoda</taxon>
        <taxon>Chelicerata</taxon>
        <taxon>Arachnida</taxon>
        <taxon>Acari</taxon>
        <taxon>Parasitiformes</taxon>
        <taxon>Ixodida</taxon>
        <taxon>Ixodoidea</taxon>
        <taxon>Ixodidae</taxon>
        <taxon>Rhipicephalinae</taxon>
        <taxon>Rhipicephalus</taxon>
        <taxon>Rhipicephalus</taxon>
    </lineage>
</organism>
<dbReference type="EMBL" id="JABSTV010001245">
    <property type="protein sequence ID" value="KAH7982166.1"/>
    <property type="molecule type" value="Genomic_DNA"/>
</dbReference>
<dbReference type="Gene3D" id="1.10.10.60">
    <property type="entry name" value="Homeodomain-like"/>
    <property type="match status" value="2"/>
</dbReference>
<feature type="compositionally biased region" description="Basic and acidic residues" evidence="5">
    <location>
        <begin position="682"/>
        <end position="693"/>
    </location>
</feature>
<keyword evidence="3 4" id="KW-0539">Nucleus</keyword>
<dbReference type="InterPro" id="IPR009057">
    <property type="entry name" value="Homeodomain-like_sf"/>
</dbReference>
<evidence type="ECO:0000259" key="7">
    <source>
        <dbReference type="PROSITE" id="PS51253"/>
    </source>
</evidence>
<keyword evidence="2 4" id="KW-0238">DNA-binding</keyword>
<accession>A0A9D4QIM6</accession>
<evidence type="ECO:0000256" key="3">
    <source>
        <dbReference type="ARBA" id="ARBA00023242"/>
    </source>
</evidence>
<dbReference type="PANTHER" id="PTHR19303">
    <property type="entry name" value="TRANSPOSON"/>
    <property type="match status" value="1"/>
</dbReference>
<evidence type="ECO:0000256" key="1">
    <source>
        <dbReference type="ARBA" id="ARBA00004123"/>
    </source>
</evidence>
<keyword evidence="9" id="KW-1185">Reference proteome</keyword>